<organism evidence="1 2">
    <name type="scientific">Symbiochloris irregularis</name>
    <dbReference type="NCBI Taxonomy" id="706552"/>
    <lineage>
        <taxon>Eukaryota</taxon>
        <taxon>Viridiplantae</taxon>
        <taxon>Chlorophyta</taxon>
        <taxon>core chlorophytes</taxon>
        <taxon>Trebouxiophyceae</taxon>
        <taxon>Trebouxiales</taxon>
        <taxon>Trebouxiaceae</taxon>
        <taxon>Symbiochloris</taxon>
    </lineage>
</organism>
<proteinExistence type="predicted"/>
<keyword evidence="2" id="KW-1185">Reference proteome</keyword>
<reference evidence="1 2" key="1">
    <citation type="journal article" date="2024" name="Nat. Commun.">
        <title>Phylogenomics reveals the evolutionary origins of lichenization in chlorophyte algae.</title>
        <authorList>
            <person name="Puginier C."/>
            <person name="Libourel C."/>
            <person name="Otte J."/>
            <person name="Skaloud P."/>
            <person name="Haon M."/>
            <person name="Grisel S."/>
            <person name="Petersen M."/>
            <person name="Berrin J.G."/>
            <person name="Delaux P.M."/>
            <person name="Dal Grande F."/>
            <person name="Keller J."/>
        </authorList>
    </citation>
    <scope>NUCLEOTIDE SEQUENCE [LARGE SCALE GENOMIC DNA]</scope>
    <source>
        <strain evidence="1 2">SAG 2036</strain>
    </source>
</reference>
<protein>
    <submittedName>
        <fullName evidence="1">Uncharacterized protein</fullName>
    </submittedName>
</protein>
<sequence length="213" mass="23735">MHGGLRRLDNAAMNQLVEMEVCSDSGKNKLCSTVSTICAVLKNDRFAPCLKASFDKVQKGALVRAEPSSNESRVFAASLPQELPSDAPVLDASFQRLDTTQPHLFQDAVLQKHLHDLRECFDLACFSIYYKRLMGKWGGPEEGPHFLRHVFVVESMSFQAVPGPGESGAAGVMGNSFKVWLSHYCKGHGLPNLEMQKWVDHMTEWRQTLLAEV</sequence>
<evidence type="ECO:0000313" key="2">
    <source>
        <dbReference type="Proteomes" id="UP001465755"/>
    </source>
</evidence>
<evidence type="ECO:0000313" key="1">
    <source>
        <dbReference type="EMBL" id="KAK9798226.1"/>
    </source>
</evidence>
<gene>
    <name evidence="1" type="ORF">WJX73_009680</name>
</gene>
<name>A0AAW1NTN4_9CHLO</name>
<dbReference type="AlphaFoldDB" id="A0AAW1NTN4"/>
<dbReference type="Proteomes" id="UP001465755">
    <property type="component" value="Unassembled WGS sequence"/>
</dbReference>
<comment type="caution">
    <text evidence="1">The sequence shown here is derived from an EMBL/GenBank/DDBJ whole genome shotgun (WGS) entry which is preliminary data.</text>
</comment>
<dbReference type="EMBL" id="JALJOQ010000099">
    <property type="protein sequence ID" value="KAK9798226.1"/>
    <property type="molecule type" value="Genomic_DNA"/>
</dbReference>
<accession>A0AAW1NTN4</accession>